<keyword evidence="3" id="KW-1185">Reference proteome</keyword>
<evidence type="ECO:0000313" key="2">
    <source>
        <dbReference type="EMBL" id="KAJ8489083.1"/>
    </source>
</evidence>
<comment type="caution">
    <text evidence="2">The sequence shown here is derived from an EMBL/GenBank/DDBJ whole genome shotgun (WGS) entry which is preliminary data.</text>
</comment>
<gene>
    <name evidence="2" type="ORF">ONZ51_g3163</name>
</gene>
<dbReference type="EMBL" id="JAPEVG010000054">
    <property type="protein sequence ID" value="KAJ8489083.1"/>
    <property type="molecule type" value="Genomic_DNA"/>
</dbReference>
<feature type="region of interest" description="Disordered" evidence="1">
    <location>
        <begin position="302"/>
        <end position="352"/>
    </location>
</feature>
<feature type="compositionally biased region" description="Polar residues" evidence="1">
    <location>
        <begin position="215"/>
        <end position="239"/>
    </location>
</feature>
<reference evidence="2" key="1">
    <citation type="submission" date="2022-11" db="EMBL/GenBank/DDBJ databases">
        <title>Genome Sequence of Cubamyces cubensis.</title>
        <authorList>
            <person name="Buettner E."/>
        </authorList>
    </citation>
    <scope>NUCLEOTIDE SEQUENCE</scope>
    <source>
        <strain evidence="2">MPL-01</strain>
    </source>
</reference>
<dbReference type="Proteomes" id="UP001215151">
    <property type="component" value="Unassembled WGS sequence"/>
</dbReference>
<dbReference type="AlphaFoldDB" id="A0AAD7XBE5"/>
<name>A0AAD7XBE5_9APHY</name>
<feature type="region of interest" description="Disordered" evidence="1">
    <location>
        <begin position="215"/>
        <end position="242"/>
    </location>
</feature>
<evidence type="ECO:0000256" key="1">
    <source>
        <dbReference type="SAM" id="MobiDB-lite"/>
    </source>
</evidence>
<evidence type="ECO:0000313" key="3">
    <source>
        <dbReference type="Proteomes" id="UP001215151"/>
    </source>
</evidence>
<accession>A0AAD7XBE5</accession>
<organism evidence="2 3">
    <name type="scientific">Trametes cubensis</name>
    <dbReference type="NCBI Taxonomy" id="1111947"/>
    <lineage>
        <taxon>Eukaryota</taxon>
        <taxon>Fungi</taxon>
        <taxon>Dikarya</taxon>
        <taxon>Basidiomycota</taxon>
        <taxon>Agaricomycotina</taxon>
        <taxon>Agaricomycetes</taxon>
        <taxon>Polyporales</taxon>
        <taxon>Polyporaceae</taxon>
        <taxon>Trametes</taxon>
    </lineage>
</organism>
<sequence>MPYRYGVMRIDAVASVQHLRDSIATKQAEALDTKEYLVYLDEVWHSPWFPFIVSPIANELRYHDTTYDFTPDMCAPIHPNTDHPAHRVPLRTTPEFPFPHCYHWLGANIHVRIRARPGSQGFGDARAIRLPAAERLTMQIHWAYDMNARWRRFLTSRDGNNHGAHSQSASSSIPRTNGILRTSGLTAVGSAHSNLRELTPSSSEQTRMGRDSVFSYTESDESTSVYSQDSSTGGLNASRNDPDSDAEFIPIVDFTFDLRSMLNAERIPSPCELIEERDNLVKIIKEARTRKRARHVWFADDTADSDHGNMDRREQEASDIDEQEPTRCVPVAEAATAPSSRKRRIRECSSSS</sequence>
<proteinExistence type="predicted"/>
<protein>
    <submittedName>
        <fullName evidence="2">Uncharacterized protein</fullName>
    </submittedName>
</protein>
<feature type="compositionally biased region" description="Basic and acidic residues" evidence="1">
    <location>
        <begin position="304"/>
        <end position="316"/>
    </location>
</feature>
<feature type="region of interest" description="Disordered" evidence="1">
    <location>
        <begin position="191"/>
        <end position="210"/>
    </location>
</feature>